<name>A0ABN0P0P8_TRELE</name>
<accession>A0ABN0P0P8</accession>
<keyword evidence="2" id="KW-1185">Reference proteome</keyword>
<gene>
    <name evidence="1" type="ORF">HMPREF9193_00472</name>
</gene>
<comment type="caution">
    <text evidence="1">The sequence shown here is derived from an EMBL/GenBank/DDBJ whole genome shotgun (WGS) entry which is preliminary data.</text>
</comment>
<dbReference type="EMBL" id="AWVH01000006">
    <property type="protein sequence ID" value="ERJ94117.1"/>
    <property type="molecule type" value="Genomic_DNA"/>
</dbReference>
<proteinExistence type="predicted"/>
<organism evidence="1 2">
    <name type="scientific">Treponema lecithinolyticum ATCC 700332</name>
    <dbReference type="NCBI Taxonomy" id="1321815"/>
    <lineage>
        <taxon>Bacteria</taxon>
        <taxon>Pseudomonadati</taxon>
        <taxon>Spirochaetota</taxon>
        <taxon>Spirochaetia</taxon>
        <taxon>Spirochaetales</taxon>
        <taxon>Treponemataceae</taxon>
        <taxon>Treponema</taxon>
    </lineage>
</organism>
<dbReference type="Proteomes" id="UP000016649">
    <property type="component" value="Unassembled WGS sequence"/>
</dbReference>
<dbReference type="RefSeq" id="WP_021686873.1">
    <property type="nucleotide sequence ID" value="NZ_KI260561.1"/>
</dbReference>
<evidence type="ECO:0000313" key="1">
    <source>
        <dbReference type="EMBL" id="ERJ94117.1"/>
    </source>
</evidence>
<sequence>MAKITAENRELFASKMQPYKDTIDTVLEKEKTFIAAMAQNEQANAYKRVELAEDMIYITTLYVLINNLSVEILTTKNTDALNEGRKSLYKAIIYLEETVSNLIDAPYAEYEDKVEQIADVPLVKRYELVRKLGLALRLVVDAFGDNTKWRWAFVELQGRFTTVAKNMIPMKAALKIYFDPRSANYDTVVFYFRLIKKMLGESADGYRDRYELSTRRFDDIRLGINYLAALRRFHIMLEESAEAEEVKKKALVWKTKMEDDRKKGISN</sequence>
<reference evidence="1 2" key="1">
    <citation type="submission" date="2013-08" db="EMBL/GenBank/DDBJ databases">
        <authorList>
            <person name="Weinstock G."/>
            <person name="Sodergren E."/>
            <person name="Wylie T."/>
            <person name="Fulton L."/>
            <person name="Fulton R."/>
            <person name="Fronick C."/>
            <person name="O'Laughlin M."/>
            <person name="Godfrey J."/>
            <person name="Miner T."/>
            <person name="Herter B."/>
            <person name="Appelbaum E."/>
            <person name="Cordes M."/>
            <person name="Lek S."/>
            <person name="Wollam A."/>
            <person name="Pepin K.H."/>
            <person name="Palsikar V.B."/>
            <person name="Mitreva M."/>
            <person name="Wilson R.K."/>
        </authorList>
    </citation>
    <scope>NUCLEOTIDE SEQUENCE [LARGE SCALE GENOMIC DNA]</scope>
    <source>
        <strain evidence="1 2">ATCC 700332</strain>
    </source>
</reference>
<protein>
    <submittedName>
        <fullName evidence="1">Uncharacterized protein</fullName>
    </submittedName>
</protein>
<evidence type="ECO:0000313" key="2">
    <source>
        <dbReference type="Proteomes" id="UP000016649"/>
    </source>
</evidence>